<dbReference type="PANTHER" id="PTHR32432">
    <property type="entry name" value="CELL DIVISION PROTEIN FTSA-RELATED"/>
    <property type="match status" value="1"/>
</dbReference>
<proteinExistence type="predicted"/>
<keyword evidence="2" id="KW-0132">Cell division</keyword>
<dbReference type="EMBL" id="BMFR01000019">
    <property type="protein sequence ID" value="GGG85025.1"/>
    <property type="molecule type" value="Genomic_DNA"/>
</dbReference>
<comment type="caution">
    <text evidence="2">The sequence shown here is derived from an EMBL/GenBank/DDBJ whole genome shotgun (WGS) entry which is preliminary data.</text>
</comment>
<keyword evidence="2" id="KW-0131">Cell cycle</keyword>
<dbReference type="CDD" id="cd24004">
    <property type="entry name" value="ASKHA_NBD_PilM-like"/>
    <property type="match status" value="1"/>
</dbReference>
<dbReference type="Pfam" id="PF14450">
    <property type="entry name" value="FtsA"/>
    <property type="match status" value="1"/>
</dbReference>
<keyword evidence="3" id="KW-1185">Reference proteome</keyword>
<gene>
    <name evidence="2" type="ORF">GCM10011398_33440</name>
</gene>
<dbReference type="GO" id="GO:0051301">
    <property type="term" value="P:cell division"/>
    <property type="evidence" value="ECO:0007669"/>
    <property type="project" value="UniProtKB-KW"/>
</dbReference>
<dbReference type="PANTHER" id="PTHR32432:SF3">
    <property type="entry name" value="ETHANOLAMINE UTILIZATION PROTEIN EUTJ"/>
    <property type="match status" value="1"/>
</dbReference>
<reference evidence="2" key="2">
    <citation type="submission" date="2020-09" db="EMBL/GenBank/DDBJ databases">
        <authorList>
            <person name="Sun Q."/>
            <person name="Zhou Y."/>
        </authorList>
    </citation>
    <scope>NUCLEOTIDE SEQUENCE</scope>
    <source>
        <strain evidence="2">CGMCC 1.12754</strain>
    </source>
</reference>
<name>A0A917HP28_9BACI</name>
<dbReference type="Gene3D" id="3.30.420.40">
    <property type="match status" value="2"/>
</dbReference>
<dbReference type="Proteomes" id="UP000622860">
    <property type="component" value="Unassembled WGS sequence"/>
</dbReference>
<evidence type="ECO:0000259" key="1">
    <source>
        <dbReference type="SMART" id="SM00842"/>
    </source>
</evidence>
<protein>
    <submittedName>
        <fullName evidence="2">Cell division protein FtsA</fullName>
    </submittedName>
</protein>
<dbReference type="SMART" id="SM00842">
    <property type="entry name" value="FtsA"/>
    <property type="match status" value="1"/>
</dbReference>
<organism evidence="2 3">
    <name type="scientific">Virgibacillus oceani</name>
    <dbReference type="NCBI Taxonomy" id="1479511"/>
    <lineage>
        <taxon>Bacteria</taxon>
        <taxon>Bacillati</taxon>
        <taxon>Bacillota</taxon>
        <taxon>Bacilli</taxon>
        <taxon>Bacillales</taxon>
        <taxon>Bacillaceae</taxon>
        <taxon>Virgibacillus</taxon>
    </lineage>
</organism>
<evidence type="ECO:0000313" key="2">
    <source>
        <dbReference type="EMBL" id="GGG85025.1"/>
    </source>
</evidence>
<feature type="domain" description="SHS2" evidence="1">
    <location>
        <begin position="5"/>
        <end position="202"/>
    </location>
</feature>
<reference evidence="2" key="1">
    <citation type="journal article" date="2014" name="Int. J. Syst. Evol. Microbiol.">
        <title>Complete genome sequence of Corynebacterium casei LMG S-19264T (=DSM 44701T), isolated from a smear-ripened cheese.</title>
        <authorList>
            <consortium name="US DOE Joint Genome Institute (JGI-PGF)"/>
            <person name="Walter F."/>
            <person name="Albersmeier A."/>
            <person name="Kalinowski J."/>
            <person name="Ruckert C."/>
        </authorList>
    </citation>
    <scope>NUCLEOTIDE SEQUENCE</scope>
    <source>
        <strain evidence="2">CGMCC 1.12754</strain>
    </source>
</reference>
<dbReference type="SUPFAM" id="SSF53067">
    <property type="entry name" value="Actin-like ATPase domain"/>
    <property type="match status" value="2"/>
</dbReference>
<dbReference type="InterPro" id="IPR003494">
    <property type="entry name" value="SHS2_FtsA"/>
</dbReference>
<accession>A0A917HP28</accession>
<dbReference type="InterPro" id="IPR050696">
    <property type="entry name" value="FtsA/MreB"/>
</dbReference>
<evidence type="ECO:0000313" key="3">
    <source>
        <dbReference type="Proteomes" id="UP000622860"/>
    </source>
</evidence>
<sequence>MEERVFALDIGTRSVTGIILEKQNDRFSIVDYYTQEHKARSMVDGQIHNVVAVAEVIQEVKAVLENTYGELKSVCVAAAGRALKTIQAEASIDLKQQPIMENDSIKHLELSAVQTAQLELASEEQKNDYSNYYCVGYSVLHYKLDGELIGSLIDQSGEKATAEIIATFLPKVVVESLLAALSRANLEMEALTLEPIAAIHVLIPESMRRLNVALVDIGAGTSDIAITDKGTIVAYGMVPIAGDEITEAISEQYLLDFPEAEQTKRTIVETKAATVQDILGFENAISYETLVHDISISIEKLADAIAEEIIALNSKPPKAVMLVGGGSLTPELTKMTARKLQLPENRVAIRGIEAIQNLTITDNLPNGPEYVTPIGIAISAKQNPVQYVSVKVNEKVIRMFEMKQLTVGDCFVQAKIEANKLYGKPGIAAIITVNDKEITLPGGYGKAPKITLNNRKASVDSEIHNGDVISIEKGTDGEDPSITIDQLIGETPSFTINFNSKPVSVKPLIYVNDVQKEKDYVIKDNDSIVIRQPKTIQDFLTLVSSEKLHTMKPYIVYVNNKEMKIDNGETSINLNNKEASLSHPLKHGDHLTISNAAKLSAQDLLDKSNQTYWDSITVAFNQKPVTIKQQRINIIRNQTEIKPDTIIQPNDRIEVREKKQDSFIFQDVFRYIDLDLANANGKFHLYKNKQPATFYEPIQHGDSLEINWETP</sequence>
<dbReference type="InterPro" id="IPR043129">
    <property type="entry name" value="ATPase_NBD"/>
</dbReference>
<dbReference type="RefSeq" id="WP_188456510.1">
    <property type="nucleotide sequence ID" value="NZ_BMFR01000019.1"/>
</dbReference>
<dbReference type="AlphaFoldDB" id="A0A917HP28"/>